<comment type="caution">
    <text evidence="1">The sequence shown here is derived from an EMBL/GenBank/DDBJ whole genome shotgun (WGS) entry which is preliminary data.</text>
</comment>
<sequence length="93" mass="10269">MIRKKLNPTPNSPSSSLDLCDRKSHDYDIGVRTVSCYACVECFVVSLDRRSTSAEVSPNATVNAINVVLCLLVNDLLHGRPCGDFLSYFQSED</sequence>
<accession>A0AAV3Y9Q5</accession>
<name>A0AAV3Y9Q5_9GAST</name>
<proteinExistence type="predicted"/>
<organism evidence="1 2">
    <name type="scientific">Plakobranchus ocellatus</name>
    <dbReference type="NCBI Taxonomy" id="259542"/>
    <lineage>
        <taxon>Eukaryota</taxon>
        <taxon>Metazoa</taxon>
        <taxon>Spiralia</taxon>
        <taxon>Lophotrochozoa</taxon>
        <taxon>Mollusca</taxon>
        <taxon>Gastropoda</taxon>
        <taxon>Heterobranchia</taxon>
        <taxon>Euthyneura</taxon>
        <taxon>Panpulmonata</taxon>
        <taxon>Sacoglossa</taxon>
        <taxon>Placobranchoidea</taxon>
        <taxon>Plakobranchidae</taxon>
        <taxon>Plakobranchus</taxon>
    </lineage>
</organism>
<protein>
    <submittedName>
        <fullName evidence="1">Uncharacterized protein</fullName>
    </submittedName>
</protein>
<keyword evidence="2" id="KW-1185">Reference proteome</keyword>
<dbReference type="EMBL" id="BLXT01000722">
    <property type="protein sequence ID" value="GFN79693.1"/>
    <property type="molecule type" value="Genomic_DNA"/>
</dbReference>
<evidence type="ECO:0000313" key="1">
    <source>
        <dbReference type="EMBL" id="GFN79693.1"/>
    </source>
</evidence>
<reference evidence="1 2" key="1">
    <citation type="journal article" date="2021" name="Elife">
        <title>Chloroplast acquisition without the gene transfer in kleptoplastic sea slugs, Plakobranchus ocellatus.</title>
        <authorList>
            <person name="Maeda T."/>
            <person name="Takahashi S."/>
            <person name="Yoshida T."/>
            <person name="Shimamura S."/>
            <person name="Takaki Y."/>
            <person name="Nagai Y."/>
            <person name="Toyoda A."/>
            <person name="Suzuki Y."/>
            <person name="Arimoto A."/>
            <person name="Ishii H."/>
            <person name="Satoh N."/>
            <person name="Nishiyama T."/>
            <person name="Hasebe M."/>
            <person name="Maruyama T."/>
            <person name="Minagawa J."/>
            <person name="Obokata J."/>
            <person name="Shigenobu S."/>
        </authorList>
    </citation>
    <scope>NUCLEOTIDE SEQUENCE [LARGE SCALE GENOMIC DNA]</scope>
</reference>
<gene>
    <name evidence="1" type="ORF">PoB_000619900</name>
</gene>
<dbReference type="AlphaFoldDB" id="A0AAV3Y9Q5"/>
<evidence type="ECO:0000313" key="2">
    <source>
        <dbReference type="Proteomes" id="UP000735302"/>
    </source>
</evidence>
<dbReference type="Proteomes" id="UP000735302">
    <property type="component" value="Unassembled WGS sequence"/>
</dbReference>